<dbReference type="SUPFAM" id="SSF47446">
    <property type="entry name" value="Signal peptide-binding domain"/>
    <property type="match status" value="1"/>
</dbReference>
<dbReference type="SMART" id="SM00382">
    <property type="entry name" value="AAA"/>
    <property type="match status" value="1"/>
</dbReference>
<evidence type="ECO:0000256" key="1">
    <source>
        <dbReference type="ARBA" id="ARBA00005450"/>
    </source>
</evidence>
<dbReference type="Pfam" id="PF00448">
    <property type="entry name" value="SRP54"/>
    <property type="match status" value="1"/>
</dbReference>
<evidence type="ECO:0000313" key="11">
    <source>
        <dbReference type="EMBL" id="MBN2067154.1"/>
    </source>
</evidence>
<dbReference type="InterPro" id="IPR004125">
    <property type="entry name" value="Signal_recog_particle_SRP54_M"/>
</dbReference>
<evidence type="ECO:0000256" key="7">
    <source>
        <dbReference type="ARBA" id="ARBA00023135"/>
    </source>
</evidence>
<dbReference type="SUPFAM" id="SSF52540">
    <property type="entry name" value="P-loop containing nucleoside triphosphate hydrolases"/>
    <property type="match status" value="1"/>
</dbReference>
<dbReference type="GO" id="GO:0003924">
    <property type="term" value="F:GTPase activity"/>
    <property type="evidence" value="ECO:0007669"/>
    <property type="project" value="UniProtKB-UniRule"/>
</dbReference>
<comment type="similarity">
    <text evidence="1 9">Belongs to the GTP-binding SRP family. SRP54 subfamily.</text>
</comment>
<dbReference type="PANTHER" id="PTHR11564:SF5">
    <property type="entry name" value="SIGNAL RECOGNITION PARTICLE SUBUNIT SRP54"/>
    <property type="match status" value="1"/>
</dbReference>
<dbReference type="InterPro" id="IPR003593">
    <property type="entry name" value="AAA+_ATPase"/>
</dbReference>
<sequence>MGLGEKLRGAMDSLRKAAVFDKTTIKEAVKEIQRALIAADVEVKLVLELSKRIEKEAAREKLPAGLSRREHVVKVTYDALVELIGGTGKKLPEKPKKILLVGLFGAGKTTTVAKLAKYYMKRGMKVGVIAADTYRPAAFEQLEQLTGKGRIAFFGIKKEKRAAKVIEKALKEMKGFDLLIADSAGRNAFDKDLVKEIKEINSAFKPEEKWLVLGADIGQLAKKQATAFHDAVGVNGVIITRIDGSAKGGGALSACHVAKCPVYFLGTGEKLDDLQEFDAERYLGRIMGYGDLQALLEKAKEVTEEEELSPEELLKGEFNLDTFYKQLKATRKMGPLTKVAEMLGMKMQMPKEMLEMTEEKLDGFKVMMDSMTKEEKLSPDTMNRSRIQRIAKGSGTSENQVRELLKAYKQMSNVFKKFRKLDEKALQKKGGLDMQKLAQMFGKKKKKKFRIR</sequence>
<dbReference type="GO" id="GO:0008312">
    <property type="term" value="F:7S RNA binding"/>
    <property type="evidence" value="ECO:0007669"/>
    <property type="project" value="UniProtKB-UniRule"/>
</dbReference>
<dbReference type="InterPro" id="IPR036891">
    <property type="entry name" value="Signal_recog_part_SRP54_M_sf"/>
</dbReference>
<dbReference type="AlphaFoldDB" id="A0A938YU23"/>
<evidence type="ECO:0000256" key="6">
    <source>
        <dbReference type="ARBA" id="ARBA00023134"/>
    </source>
</evidence>
<dbReference type="EMBL" id="JAFGDB010000028">
    <property type="protein sequence ID" value="MBN2067154.1"/>
    <property type="molecule type" value="Genomic_DNA"/>
</dbReference>
<dbReference type="Gene3D" id="1.10.260.30">
    <property type="entry name" value="Signal recognition particle, SRP54 subunit, M-domain"/>
    <property type="match status" value="1"/>
</dbReference>
<dbReference type="Pfam" id="PF02978">
    <property type="entry name" value="SRP_SPB"/>
    <property type="match status" value="1"/>
</dbReference>
<keyword evidence="4 9" id="KW-0378">Hydrolase</keyword>
<dbReference type="GO" id="GO:0048500">
    <property type="term" value="C:signal recognition particle"/>
    <property type="evidence" value="ECO:0007669"/>
    <property type="project" value="UniProtKB-UniRule"/>
</dbReference>
<keyword evidence="2 9" id="KW-0963">Cytoplasm</keyword>
<dbReference type="InterPro" id="IPR027417">
    <property type="entry name" value="P-loop_NTPase"/>
</dbReference>
<feature type="domain" description="SRP54-type proteins GTP-binding" evidence="10">
    <location>
        <begin position="261"/>
        <end position="274"/>
    </location>
</feature>
<evidence type="ECO:0000313" key="12">
    <source>
        <dbReference type="Proteomes" id="UP000809243"/>
    </source>
</evidence>
<dbReference type="HAMAP" id="MF_00306">
    <property type="entry name" value="SRP54"/>
    <property type="match status" value="1"/>
</dbReference>
<keyword evidence="3 9" id="KW-0547">Nucleotide-binding</keyword>
<keyword evidence="7 9" id="KW-0733">Signal recognition particle</keyword>
<comment type="function">
    <text evidence="9">Involved in targeting and insertion of nascent membrane proteins into the cytoplasmic membrane. Binds to the hydrophobic signal sequence of the ribosome-nascent chain (RNC) as it emerges from the ribosomes. The SRP-RNC complex is then targeted to the cytoplasmic membrane where it interacts with the SRP receptor FtsY.</text>
</comment>
<protein>
    <recommendedName>
        <fullName evidence="9">Signal recognition particle 54 kDa protein</fullName>
        <shortName evidence="9">SRP54</shortName>
        <ecNumber evidence="9">3.6.5.4</ecNumber>
    </recommendedName>
</protein>
<comment type="subunit">
    <text evidence="9">Part of the signal recognition particle protein translocation system, which is composed of SRP and FtsY. Archaeal SRP consists of a 7S RNA molecule of 300 nucleotides and two protein subunits: SRP54 and SRP19.</text>
</comment>
<dbReference type="Gene3D" id="1.20.120.140">
    <property type="entry name" value="Signal recognition particle SRP54, nucleotide-binding domain"/>
    <property type="match status" value="1"/>
</dbReference>
<feature type="binding site" evidence="9">
    <location>
        <begin position="102"/>
        <end position="109"/>
    </location>
    <ligand>
        <name>GTP</name>
        <dbReference type="ChEBI" id="CHEBI:37565"/>
    </ligand>
</feature>
<dbReference type="SUPFAM" id="SSF47364">
    <property type="entry name" value="Domain of the SRP/SRP receptor G-proteins"/>
    <property type="match status" value="1"/>
</dbReference>
<organism evidence="11 12">
    <name type="scientific">Candidatus Iainarchaeum sp</name>
    <dbReference type="NCBI Taxonomy" id="3101447"/>
    <lineage>
        <taxon>Archaea</taxon>
        <taxon>Candidatus Iainarchaeota</taxon>
        <taxon>Candidatus Iainarchaeia</taxon>
        <taxon>Candidatus Iainarchaeales</taxon>
        <taxon>Candidatus Iainarchaeaceae</taxon>
        <taxon>Candidatus Iainarchaeum</taxon>
    </lineage>
</organism>
<keyword evidence="8 9" id="KW-0687">Ribonucleoprotein</keyword>
<reference evidence="11" key="1">
    <citation type="submission" date="2021-01" db="EMBL/GenBank/DDBJ databases">
        <title>Active Sulfur Cycling in an Early Earth Analoge.</title>
        <authorList>
            <person name="Hahn C.R."/>
            <person name="Youssef N.H."/>
            <person name="Elshahed M."/>
        </authorList>
    </citation>
    <scope>NUCLEOTIDE SEQUENCE</scope>
    <source>
        <strain evidence="11">Zod_Metabat.1151</strain>
    </source>
</reference>
<dbReference type="InterPro" id="IPR042101">
    <property type="entry name" value="SRP54_N_sf"/>
</dbReference>
<comment type="caution">
    <text evidence="11">The sequence shown here is derived from an EMBL/GenBank/DDBJ whole genome shotgun (WGS) entry which is preliminary data.</text>
</comment>
<dbReference type="EC" id="3.6.5.4" evidence="9"/>
<dbReference type="InterPro" id="IPR022941">
    <property type="entry name" value="SRP54"/>
</dbReference>
<evidence type="ECO:0000256" key="9">
    <source>
        <dbReference type="HAMAP-Rule" id="MF_00306"/>
    </source>
</evidence>
<comment type="subcellular location">
    <subcellularLocation>
        <location evidence="9">Cytoplasm</location>
    </subcellularLocation>
    <text evidence="9">The SRP-RNC complex is targeted to the cytoplasmic membrane.</text>
</comment>
<dbReference type="Gene3D" id="3.40.50.300">
    <property type="entry name" value="P-loop containing nucleotide triphosphate hydrolases"/>
    <property type="match status" value="1"/>
</dbReference>
<dbReference type="InterPro" id="IPR036225">
    <property type="entry name" value="SRP/SRP_N"/>
</dbReference>
<evidence type="ECO:0000256" key="5">
    <source>
        <dbReference type="ARBA" id="ARBA00022884"/>
    </source>
</evidence>
<dbReference type="Proteomes" id="UP000809243">
    <property type="component" value="Unassembled WGS sequence"/>
</dbReference>
<dbReference type="GO" id="GO:0005525">
    <property type="term" value="F:GTP binding"/>
    <property type="evidence" value="ECO:0007669"/>
    <property type="project" value="UniProtKB-UniRule"/>
</dbReference>
<keyword evidence="6 9" id="KW-0342">GTP-binding</keyword>
<proteinExistence type="inferred from homology"/>
<gene>
    <name evidence="11" type="primary">ffh</name>
    <name evidence="9" type="synonym">srp54</name>
    <name evidence="11" type="ORF">JW744_01660</name>
</gene>
<dbReference type="InterPro" id="IPR000897">
    <property type="entry name" value="SRP54_GTPase_dom"/>
</dbReference>
<evidence type="ECO:0000256" key="3">
    <source>
        <dbReference type="ARBA" id="ARBA00022741"/>
    </source>
</evidence>
<name>A0A938YU23_9ARCH</name>
<dbReference type="Pfam" id="PF02881">
    <property type="entry name" value="SRP54_N"/>
    <property type="match status" value="1"/>
</dbReference>
<dbReference type="SMART" id="SM00962">
    <property type="entry name" value="SRP54"/>
    <property type="match status" value="1"/>
</dbReference>
<dbReference type="PROSITE" id="PS00300">
    <property type="entry name" value="SRP54"/>
    <property type="match status" value="1"/>
</dbReference>
<evidence type="ECO:0000259" key="10">
    <source>
        <dbReference type="PROSITE" id="PS00300"/>
    </source>
</evidence>
<accession>A0A938YU23</accession>
<evidence type="ECO:0000256" key="4">
    <source>
        <dbReference type="ARBA" id="ARBA00022801"/>
    </source>
</evidence>
<dbReference type="InterPro" id="IPR013822">
    <property type="entry name" value="Signal_recog_particl_SRP54_hlx"/>
</dbReference>
<evidence type="ECO:0000256" key="2">
    <source>
        <dbReference type="ARBA" id="ARBA00022490"/>
    </source>
</evidence>
<comment type="domain">
    <text evidence="9">Composed of three domains: the N-terminal N domain, which is responsible for interactions with the ribosome, the central G domain, which binds GTP, and the C-terminal M domain, which binds the RNA and the signal sequence of the RNC.</text>
</comment>
<comment type="catalytic activity">
    <reaction evidence="9">
        <text>GTP + H2O = GDP + phosphate + H(+)</text>
        <dbReference type="Rhea" id="RHEA:19669"/>
        <dbReference type="ChEBI" id="CHEBI:15377"/>
        <dbReference type="ChEBI" id="CHEBI:15378"/>
        <dbReference type="ChEBI" id="CHEBI:37565"/>
        <dbReference type="ChEBI" id="CHEBI:43474"/>
        <dbReference type="ChEBI" id="CHEBI:58189"/>
        <dbReference type="EC" id="3.6.5.4"/>
    </reaction>
</comment>
<dbReference type="GO" id="GO:0006614">
    <property type="term" value="P:SRP-dependent cotranslational protein targeting to membrane"/>
    <property type="evidence" value="ECO:0007669"/>
    <property type="project" value="InterPro"/>
</dbReference>
<evidence type="ECO:0000256" key="8">
    <source>
        <dbReference type="ARBA" id="ARBA00023274"/>
    </source>
</evidence>
<feature type="binding site" evidence="9">
    <location>
        <begin position="240"/>
        <end position="243"/>
    </location>
    <ligand>
        <name>GTP</name>
        <dbReference type="ChEBI" id="CHEBI:37565"/>
    </ligand>
</feature>
<feature type="binding site" evidence="9">
    <location>
        <begin position="182"/>
        <end position="186"/>
    </location>
    <ligand>
        <name>GTP</name>
        <dbReference type="ChEBI" id="CHEBI:37565"/>
    </ligand>
</feature>
<dbReference type="PANTHER" id="PTHR11564">
    <property type="entry name" value="SIGNAL RECOGNITION PARTICLE 54K PROTEIN SRP54"/>
    <property type="match status" value="1"/>
</dbReference>
<keyword evidence="5 9" id="KW-0694">RNA-binding</keyword>
<dbReference type="SMART" id="SM00963">
    <property type="entry name" value="SRP54_N"/>
    <property type="match status" value="1"/>
</dbReference>